<sequence length="429" mass="46515">MIAAMDARGCRITGATPAGLHAFERALVSFQNWRAGADAAVEDALHKAPGFVMAHVLRAWQFLCSRDPRRMRLARPVFVKADGLSSSLREQRHLTAIAAVLGDDFEGAKAALGALLKLHPRDVLALQVAHALDHVTGDLAGLRERVAAVLPHWSYSMPGYHAVLAMHAFSLGECGEYERAEQAAHAALNANALNARAHHALAHVFEMTDRADEGVHWLDRHADAWGRDTVVATHCRWHLALFHLARGDGEAALALHDQHIGAGPSSDLSDLIDGAALLWRVELAGGDPGARWARLAQAWVPRIDDGFCSFNDLHAMLSFVGARDWDSAKRLEQSLARAQQLPTRHGETTRQLGLAACRALMAFGTGNDALTTTLLASLPAMAHRLGGSHAQRDVLHLTLLKSIERMRRPARNGFRAGAGMAWNGREALA</sequence>
<evidence type="ECO:0000256" key="2">
    <source>
        <dbReference type="ARBA" id="ARBA00019992"/>
    </source>
</evidence>
<evidence type="ECO:0000256" key="1">
    <source>
        <dbReference type="ARBA" id="ARBA00005857"/>
    </source>
</evidence>
<dbReference type="InterPro" id="IPR011990">
    <property type="entry name" value="TPR-like_helical_dom_sf"/>
</dbReference>
<dbReference type="PANTHER" id="PTHR16263">
    <property type="entry name" value="TETRATRICOPEPTIDE REPEAT PROTEIN 38"/>
    <property type="match status" value="1"/>
</dbReference>
<keyword evidence="6" id="KW-1185">Reference proteome</keyword>
<dbReference type="RefSeq" id="WP_340343431.1">
    <property type="nucleotide sequence ID" value="NZ_JBBKZT010000007.1"/>
</dbReference>
<keyword evidence="3" id="KW-0677">Repeat</keyword>
<evidence type="ECO:0000256" key="3">
    <source>
        <dbReference type="ARBA" id="ARBA00022737"/>
    </source>
</evidence>
<dbReference type="Gene3D" id="1.25.40.10">
    <property type="entry name" value="Tetratricopeptide repeat domain"/>
    <property type="match status" value="1"/>
</dbReference>
<dbReference type="EMBL" id="JBBKZT010000007">
    <property type="protein sequence ID" value="MEJ8848302.1"/>
    <property type="molecule type" value="Genomic_DNA"/>
</dbReference>
<protein>
    <recommendedName>
        <fullName evidence="2">Tetratricopeptide repeat protein 38</fullName>
    </recommendedName>
</protein>
<name>A0ABU8WP07_9BURK</name>
<evidence type="ECO:0000313" key="5">
    <source>
        <dbReference type="EMBL" id="MEJ8848302.1"/>
    </source>
</evidence>
<gene>
    <name evidence="5" type="ORF">WKW82_16715</name>
</gene>
<accession>A0ABU8WP07</accession>
<comment type="similarity">
    <text evidence="1">Belongs to the TTC38 family.</text>
</comment>
<proteinExistence type="inferred from homology"/>
<organism evidence="5 6">
    <name type="scientific">Variovorax rhizosphaerae</name>
    <dbReference type="NCBI Taxonomy" id="1836200"/>
    <lineage>
        <taxon>Bacteria</taxon>
        <taxon>Pseudomonadati</taxon>
        <taxon>Pseudomonadota</taxon>
        <taxon>Betaproteobacteria</taxon>
        <taxon>Burkholderiales</taxon>
        <taxon>Comamonadaceae</taxon>
        <taxon>Variovorax</taxon>
    </lineage>
</organism>
<dbReference type="PANTHER" id="PTHR16263:SF4">
    <property type="entry name" value="TETRATRICOPEPTIDE REPEAT PROTEIN 38"/>
    <property type="match status" value="1"/>
</dbReference>
<dbReference type="CDD" id="cd05804">
    <property type="entry name" value="StaR_like"/>
    <property type="match status" value="1"/>
</dbReference>
<comment type="caution">
    <text evidence="5">The sequence shown here is derived from an EMBL/GenBank/DDBJ whole genome shotgun (WGS) entry which is preliminary data.</text>
</comment>
<reference evidence="5 6" key="1">
    <citation type="submission" date="2024-03" db="EMBL/GenBank/DDBJ databases">
        <title>Novel species of the genus Variovorax.</title>
        <authorList>
            <person name="Liu Q."/>
            <person name="Xin Y.-H."/>
        </authorList>
    </citation>
    <scope>NUCLEOTIDE SEQUENCE [LARGE SCALE GENOMIC DNA]</scope>
    <source>
        <strain evidence="5 6">KACC 18900</strain>
    </source>
</reference>
<evidence type="ECO:0000256" key="4">
    <source>
        <dbReference type="ARBA" id="ARBA00022803"/>
    </source>
</evidence>
<keyword evidence="4" id="KW-0802">TPR repeat</keyword>
<dbReference type="InterPro" id="IPR033891">
    <property type="entry name" value="TTC38"/>
</dbReference>
<evidence type="ECO:0000313" key="6">
    <source>
        <dbReference type="Proteomes" id="UP001385892"/>
    </source>
</evidence>
<dbReference type="SUPFAM" id="SSF48452">
    <property type="entry name" value="TPR-like"/>
    <property type="match status" value="2"/>
</dbReference>
<dbReference type="Proteomes" id="UP001385892">
    <property type="component" value="Unassembled WGS sequence"/>
</dbReference>